<comment type="similarity">
    <text evidence="1">Belongs to the bacterial solute-binding protein 8 family.</text>
</comment>
<dbReference type="AlphaFoldDB" id="A0A1I7JGU8"/>
<reference evidence="6" key="1">
    <citation type="submission" date="2016-10" db="EMBL/GenBank/DDBJ databases">
        <authorList>
            <person name="Varghese N."/>
        </authorList>
    </citation>
    <scope>NUCLEOTIDE SEQUENCE [LARGE SCALE GENOMIC DNA]</scope>
    <source>
        <strain evidence="6">DSM 17980</strain>
    </source>
</reference>
<dbReference type="PROSITE" id="PS51257">
    <property type="entry name" value="PROKAR_LIPOPROTEIN"/>
    <property type="match status" value="1"/>
</dbReference>
<dbReference type="InterPro" id="IPR002491">
    <property type="entry name" value="ABC_transptr_periplasmic_BD"/>
</dbReference>
<evidence type="ECO:0000313" key="6">
    <source>
        <dbReference type="Proteomes" id="UP000183508"/>
    </source>
</evidence>
<proteinExistence type="inferred from homology"/>
<dbReference type="Pfam" id="PF01497">
    <property type="entry name" value="Peripla_BP_2"/>
    <property type="match status" value="1"/>
</dbReference>
<dbReference type="PANTHER" id="PTHR30535:SF34">
    <property type="entry name" value="MOLYBDATE-BINDING PROTEIN MOLA"/>
    <property type="match status" value="1"/>
</dbReference>
<dbReference type="Proteomes" id="UP000183508">
    <property type="component" value="Unassembled WGS sequence"/>
</dbReference>
<dbReference type="RefSeq" id="WP_074952366.1">
    <property type="nucleotide sequence ID" value="NZ_FPBV01000010.1"/>
</dbReference>
<feature type="signal peptide" evidence="3">
    <location>
        <begin position="1"/>
        <end position="21"/>
    </location>
</feature>
<gene>
    <name evidence="5" type="ORF">SAMN05421543_11014</name>
</gene>
<dbReference type="PROSITE" id="PS50983">
    <property type="entry name" value="FE_B12_PBP"/>
    <property type="match status" value="1"/>
</dbReference>
<evidence type="ECO:0000256" key="2">
    <source>
        <dbReference type="SAM" id="MobiDB-lite"/>
    </source>
</evidence>
<evidence type="ECO:0000259" key="4">
    <source>
        <dbReference type="PROSITE" id="PS50983"/>
    </source>
</evidence>
<dbReference type="Gene3D" id="3.40.50.1980">
    <property type="entry name" value="Nitrogenase molybdenum iron protein domain"/>
    <property type="match status" value="2"/>
</dbReference>
<protein>
    <submittedName>
        <fullName evidence="5">Iron complex transport system substrate-binding protein</fullName>
    </submittedName>
</protein>
<feature type="domain" description="Fe/B12 periplasmic-binding" evidence="4">
    <location>
        <begin position="66"/>
        <end position="315"/>
    </location>
</feature>
<dbReference type="OrthoDB" id="9816357at2"/>
<name>A0A1I7JGU8_9BACL</name>
<feature type="region of interest" description="Disordered" evidence="2">
    <location>
        <begin position="28"/>
        <end position="48"/>
    </location>
</feature>
<accession>A0A1I7JGU8</accession>
<dbReference type="SUPFAM" id="SSF53807">
    <property type="entry name" value="Helical backbone' metal receptor"/>
    <property type="match status" value="1"/>
</dbReference>
<sequence>MKKVAVAFHTAALVLALLGVAGCGTSHPTSLSNHTSSANSSTPTAFPVTLKDDAGHTVTVAKRPERIASTTEGTDEILSGLVPKKNIVLVTTYSNDPSYSNITSFVKGIPTIQGADAEQIIAAHPDLVLMASYTNQNVVSQIEQAHIPAYEFNNFNSIGDIERNIEVVGTLVGNESGADKMVRDMETQIQAIQNKVKGQKKVRVLNYSSYGYVAGSSTTVNDVIVDAGGVNAAANLKGWQKVSDEEVVKLSPDVIIVASDDHGFIQRILANPALKTVPAVKNHRVYSINSAHLTSVSQYVVLGVQDVAKALYPNVDFAP</sequence>
<evidence type="ECO:0000313" key="5">
    <source>
        <dbReference type="EMBL" id="SFU84394.1"/>
    </source>
</evidence>
<dbReference type="EMBL" id="FPBV01000010">
    <property type="protein sequence ID" value="SFU84394.1"/>
    <property type="molecule type" value="Genomic_DNA"/>
</dbReference>
<dbReference type="InterPro" id="IPR050902">
    <property type="entry name" value="ABC_Transporter_SBP"/>
</dbReference>
<keyword evidence="6" id="KW-1185">Reference proteome</keyword>
<feature type="compositionally biased region" description="Low complexity" evidence="2">
    <location>
        <begin position="29"/>
        <end position="45"/>
    </location>
</feature>
<dbReference type="GO" id="GO:0071281">
    <property type="term" value="P:cellular response to iron ion"/>
    <property type="evidence" value="ECO:0007669"/>
    <property type="project" value="TreeGrafter"/>
</dbReference>
<keyword evidence="3" id="KW-0732">Signal</keyword>
<dbReference type="PANTHER" id="PTHR30535">
    <property type="entry name" value="VITAMIN B12-BINDING PROTEIN"/>
    <property type="match status" value="1"/>
</dbReference>
<feature type="chain" id="PRO_5039649485" evidence="3">
    <location>
        <begin position="22"/>
        <end position="319"/>
    </location>
</feature>
<evidence type="ECO:0000256" key="1">
    <source>
        <dbReference type="ARBA" id="ARBA00008814"/>
    </source>
</evidence>
<dbReference type="STRING" id="392015.SAMN05421543_11014"/>
<evidence type="ECO:0000256" key="3">
    <source>
        <dbReference type="SAM" id="SignalP"/>
    </source>
</evidence>
<organism evidence="5 6">
    <name type="scientific">Alicyclobacillus macrosporangiidus</name>
    <dbReference type="NCBI Taxonomy" id="392015"/>
    <lineage>
        <taxon>Bacteria</taxon>
        <taxon>Bacillati</taxon>
        <taxon>Bacillota</taxon>
        <taxon>Bacilli</taxon>
        <taxon>Bacillales</taxon>
        <taxon>Alicyclobacillaceae</taxon>
        <taxon>Alicyclobacillus</taxon>
    </lineage>
</organism>